<organism evidence="1">
    <name type="scientific">uncultured Caudovirales phage</name>
    <dbReference type="NCBI Taxonomy" id="2100421"/>
    <lineage>
        <taxon>Viruses</taxon>
        <taxon>Duplodnaviria</taxon>
        <taxon>Heunggongvirae</taxon>
        <taxon>Uroviricota</taxon>
        <taxon>Caudoviricetes</taxon>
        <taxon>Peduoviridae</taxon>
        <taxon>Maltschvirus</taxon>
        <taxon>Maltschvirus maltsch</taxon>
    </lineage>
</organism>
<protein>
    <submittedName>
        <fullName evidence="1">Uncharacterized protein</fullName>
    </submittedName>
</protein>
<gene>
    <name evidence="1" type="ORF">UFOVP247_58</name>
</gene>
<evidence type="ECO:0000313" key="1">
    <source>
        <dbReference type="EMBL" id="CAB5220929.1"/>
    </source>
</evidence>
<proteinExistence type="predicted"/>
<dbReference type="EMBL" id="LR798288">
    <property type="protein sequence ID" value="CAB5220929.1"/>
    <property type="molecule type" value="Genomic_DNA"/>
</dbReference>
<sequence>MKAHGKIQIFLDGNLPVIVGECPKCNSGDRGLVLVDFVNNPVSPDSSTVYLKCLCCTAVYQTNIKEVAGD</sequence>
<reference evidence="1" key="1">
    <citation type="submission" date="2020-05" db="EMBL/GenBank/DDBJ databases">
        <authorList>
            <person name="Chiriac C."/>
            <person name="Salcher M."/>
            <person name="Ghai R."/>
            <person name="Kavagutti S V."/>
        </authorList>
    </citation>
    <scope>NUCLEOTIDE SEQUENCE</scope>
</reference>
<name>A0A6J7WSB2_9CAUD</name>
<accession>A0A6J7WSB2</accession>